<evidence type="ECO:0000313" key="1">
    <source>
        <dbReference type="EMBL" id="CAI0462210.1"/>
    </source>
</evidence>
<reference evidence="1" key="1">
    <citation type="submission" date="2022-08" db="EMBL/GenBank/DDBJ databases">
        <authorList>
            <person name="Gutierrez-Valencia J."/>
        </authorList>
    </citation>
    <scope>NUCLEOTIDE SEQUENCE</scope>
</reference>
<gene>
    <name evidence="1" type="ORF">LITE_LOCUS35259</name>
</gene>
<comment type="caution">
    <text evidence="1">The sequence shown here is derived from an EMBL/GenBank/DDBJ whole genome shotgun (WGS) entry which is preliminary data.</text>
</comment>
<proteinExistence type="predicted"/>
<organism evidence="1 2">
    <name type="scientific">Linum tenue</name>
    <dbReference type="NCBI Taxonomy" id="586396"/>
    <lineage>
        <taxon>Eukaryota</taxon>
        <taxon>Viridiplantae</taxon>
        <taxon>Streptophyta</taxon>
        <taxon>Embryophyta</taxon>
        <taxon>Tracheophyta</taxon>
        <taxon>Spermatophyta</taxon>
        <taxon>Magnoliopsida</taxon>
        <taxon>eudicotyledons</taxon>
        <taxon>Gunneridae</taxon>
        <taxon>Pentapetalae</taxon>
        <taxon>rosids</taxon>
        <taxon>fabids</taxon>
        <taxon>Malpighiales</taxon>
        <taxon>Linaceae</taxon>
        <taxon>Linum</taxon>
    </lineage>
</organism>
<sequence length="74" mass="8089">KQQQVEGAGAPAQRAGGDLVLVAGAHLVRARVGEVLRRRPRPPAVPQTLFHRPNISVVGLPQVQLLLDVRHRHQ</sequence>
<dbReference type="AlphaFoldDB" id="A0AAV0NV19"/>
<protein>
    <submittedName>
        <fullName evidence="1">Uncharacterized protein</fullName>
    </submittedName>
</protein>
<dbReference type="EMBL" id="CAMGYJ010000008">
    <property type="protein sequence ID" value="CAI0462210.1"/>
    <property type="molecule type" value="Genomic_DNA"/>
</dbReference>
<evidence type="ECO:0000313" key="2">
    <source>
        <dbReference type="Proteomes" id="UP001154282"/>
    </source>
</evidence>
<accession>A0AAV0NV19</accession>
<keyword evidence="2" id="KW-1185">Reference proteome</keyword>
<feature type="non-terminal residue" evidence="1">
    <location>
        <position position="1"/>
    </location>
</feature>
<dbReference type="Proteomes" id="UP001154282">
    <property type="component" value="Unassembled WGS sequence"/>
</dbReference>
<name>A0AAV0NV19_9ROSI</name>